<dbReference type="InterPro" id="IPR011990">
    <property type="entry name" value="TPR-like_helical_dom_sf"/>
</dbReference>
<dbReference type="SMART" id="SM00530">
    <property type="entry name" value="HTH_XRE"/>
    <property type="match status" value="1"/>
</dbReference>
<dbReference type="PRINTS" id="PR00364">
    <property type="entry name" value="DISEASERSIST"/>
</dbReference>
<dbReference type="InterPro" id="IPR001387">
    <property type="entry name" value="Cro/C1-type_HTH"/>
</dbReference>
<name>A0ABQ5QNN5_9ACTN</name>
<keyword evidence="1" id="KW-0802">TPR repeat</keyword>
<dbReference type="PANTHER" id="PTHR47691:SF3">
    <property type="entry name" value="HTH-TYPE TRANSCRIPTIONAL REGULATOR RV0890C-RELATED"/>
    <property type="match status" value="1"/>
</dbReference>
<dbReference type="Pfam" id="PF13560">
    <property type="entry name" value="HTH_31"/>
    <property type="match status" value="1"/>
</dbReference>
<comment type="caution">
    <text evidence="3">The sequence shown here is derived from an EMBL/GenBank/DDBJ whole genome shotgun (WGS) entry which is preliminary data.</text>
</comment>
<dbReference type="CDD" id="cd00093">
    <property type="entry name" value="HTH_XRE"/>
    <property type="match status" value="1"/>
</dbReference>
<proteinExistence type="predicted"/>
<dbReference type="PROSITE" id="PS50943">
    <property type="entry name" value="HTH_CROC1"/>
    <property type="match status" value="1"/>
</dbReference>
<dbReference type="Gene3D" id="1.10.260.40">
    <property type="entry name" value="lambda repressor-like DNA-binding domains"/>
    <property type="match status" value="1"/>
</dbReference>
<evidence type="ECO:0000256" key="1">
    <source>
        <dbReference type="PROSITE-ProRule" id="PRU00339"/>
    </source>
</evidence>
<dbReference type="Proteomes" id="UP001144280">
    <property type="component" value="Unassembled WGS sequence"/>
</dbReference>
<dbReference type="SMART" id="SM00028">
    <property type="entry name" value="TPR"/>
    <property type="match status" value="5"/>
</dbReference>
<dbReference type="SUPFAM" id="SSF48452">
    <property type="entry name" value="TPR-like"/>
    <property type="match status" value="1"/>
</dbReference>
<evidence type="ECO:0000313" key="4">
    <source>
        <dbReference type="Proteomes" id="UP001144280"/>
    </source>
</evidence>
<dbReference type="SUPFAM" id="SSF47413">
    <property type="entry name" value="lambda repressor-like DNA-binding domains"/>
    <property type="match status" value="1"/>
</dbReference>
<dbReference type="Gene3D" id="3.40.50.300">
    <property type="entry name" value="P-loop containing nucleotide triphosphate hydrolases"/>
    <property type="match status" value="1"/>
</dbReference>
<dbReference type="InterPro" id="IPR027417">
    <property type="entry name" value="P-loop_NTPase"/>
</dbReference>
<gene>
    <name evidence="3" type="ORF">Pa4123_12820</name>
</gene>
<feature type="repeat" description="TPR" evidence="1">
    <location>
        <begin position="654"/>
        <end position="687"/>
    </location>
</feature>
<dbReference type="Pfam" id="PF13424">
    <property type="entry name" value="TPR_12"/>
    <property type="match status" value="1"/>
</dbReference>
<feature type="domain" description="HTH cro/C1-type" evidence="2">
    <location>
        <begin position="6"/>
        <end position="61"/>
    </location>
</feature>
<dbReference type="InterPro" id="IPR019734">
    <property type="entry name" value="TPR_rpt"/>
</dbReference>
<sequence>MFGRLLRGHRRRQGWTQEDLAAKTGLSVRAVGKLEAGRVAVPRPQTVNLLAAALGLTGADRDEFLASATPSDERPPAAGVPAQLPPDVSGFAGREAQLARLDAVLGGAASIAVLSGTPGVGKTALAIHWAHRAAGRFPDGQLYVNLRGFDPGGRLTPPAEAVRGFLDALGVPPDAAPASLDSQVGLYRSKVAGRRMLIVLDNARDADQVRPLLPGTPSAVVVVTSRDRLTGLVAGVGAEPVMLDPLSTVESRDLLASRLGPDQVDGDPESVQRIVAACARLPLALTIAAARVRQSGFALRDVAAELDEAGHRLDALDTADRTSQVRAVFSWSYASLSPPAARLFRLLGLHPGPAVSAPAAASLAGHPPSGIRPPLLELIQANLLAEQAPGRYVRHDLLGVYAAELCRAEDGEEERAAAVRRMVDHYTHSAYHADRVVYPLRDPIPIPLDPPAPGTVPERPAGEERALAWFDTEHAALLAIQRRAAEDGFDVAVLQLAWALRTFHVYRGHRAGMATVWRAAIPVAKRIGRLEMAGEAHRCVGLAATYADDYPSADEQYQQALRLFAEAGDDNGQGYTHQSLALLSERRGDPRSALHHAGRAVDRFQASGHDRARAKALNAVGWYHAMLGEHEQALVHCEQSLELLERFTDAYGQAHTWDSLGYIHHRAGHPDRAVECYRRAVELFDELGNHGDGAPTLVRLGDSYAAAGDREAAEGVWRQALAIFTALDHPEAATVAAKLSVR</sequence>
<dbReference type="SUPFAM" id="SSF52540">
    <property type="entry name" value="P-loop containing nucleoside triphosphate hydrolases"/>
    <property type="match status" value="1"/>
</dbReference>
<dbReference type="PANTHER" id="PTHR47691">
    <property type="entry name" value="REGULATOR-RELATED"/>
    <property type="match status" value="1"/>
</dbReference>
<evidence type="ECO:0000259" key="2">
    <source>
        <dbReference type="PROSITE" id="PS50943"/>
    </source>
</evidence>
<dbReference type="RefSeq" id="WP_281893132.1">
    <property type="nucleotide sequence ID" value="NZ_BSDI01000005.1"/>
</dbReference>
<reference evidence="3" key="1">
    <citation type="submission" date="2022-12" db="EMBL/GenBank/DDBJ databases">
        <title>New Phytohabitans aurantiacus sp. RD004123 nov., an actinomycete isolated from soil.</title>
        <authorList>
            <person name="Triningsih D.W."/>
            <person name="Harunari E."/>
            <person name="Igarashi Y."/>
        </authorList>
    </citation>
    <scope>NUCLEOTIDE SEQUENCE</scope>
    <source>
        <strain evidence="3">RD004123</strain>
    </source>
</reference>
<dbReference type="PROSITE" id="PS50005">
    <property type="entry name" value="TPR"/>
    <property type="match status" value="1"/>
</dbReference>
<dbReference type="InterPro" id="IPR010982">
    <property type="entry name" value="Lambda_DNA-bd_dom_sf"/>
</dbReference>
<organism evidence="3 4">
    <name type="scientific">Phytohabitans aurantiacus</name>
    <dbReference type="NCBI Taxonomy" id="3016789"/>
    <lineage>
        <taxon>Bacteria</taxon>
        <taxon>Bacillati</taxon>
        <taxon>Actinomycetota</taxon>
        <taxon>Actinomycetes</taxon>
        <taxon>Micromonosporales</taxon>
        <taxon>Micromonosporaceae</taxon>
    </lineage>
</organism>
<protein>
    <recommendedName>
        <fullName evidence="2">HTH cro/C1-type domain-containing protein</fullName>
    </recommendedName>
</protein>
<accession>A0ABQ5QNN5</accession>
<dbReference type="Gene3D" id="1.25.40.10">
    <property type="entry name" value="Tetratricopeptide repeat domain"/>
    <property type="match status" value="2"/>
</dbReference>
<evidence type="ECO:0000313" key="3">
    <source>
        <dbReference type="EMBL" id="GLH96009.1"/>
    </source>
</evidence>
<keyword evidence="4" id="KW-1185">Reference proteome</keyword>
<dbReference type="EMBL" id="BSDI01000005">
    <property type="protein sequence ID" value="GLH96009.1"/>
    <property type="molecule type" value="Genomic_DNA"/>
</dbReference>